<keyword evidence="11" id="KW-0539">Nucleus</keyword>
<dbReference type="Pfam" id="PF22528">
    <property type="entry name" value="PRMT_C"/>
    <property type="match status" value="1"/>
</dbReference>
<evidence type="ECO:0000259" key="15">
    <source>
        <dbReference type="Pfam" id="PF22528"/>
    </source>
</evidence>
<dbReference type="WBParaSite" id="SBAD_0001050701-mRNA-1">
    <property type="protein sequence ID" value="SBAD_0001050701-mRNA-1"/>
    <property type="gene ID" value="SBAD_0001050701"/>
</dbReference>
<dbReference type="EC" id="2.1.1.319" evidence="3"/>
<comment type="subcellular location">
    <subcellularLocation>
        <location evidence="2">Cytoplasm</location>
    </subcellularLocation>
    <subcellularLocation>
        <location evidence="1">Nucleus</location>
    </subcellularLocation>
</comment>
<keyword evidence="9" id="KW-0805">Transcription regulation</keyword>
<gene>
    <name evidence="16" type="ORF">SBAD_LOCUS10144</name>
</gene>
<dbReference type="AlphaFoldDB" id="A0A183J2P6"/>
<organism evidence="18">
    <name type="scientific">Soboliphyme baturini</name>
    <dbReference type="NCBI Taxonomy" id="241478"/>
    <lineage>
        <taxon>Eukaryota</taxon>
        <taxon>Metazoa</taxon>
        <taxon>Ecdysozoa</taxon>
        <taxon>Nematoda</taxon>
        <taxon>Enoplea</taxon>
        <taxon>Dorylaimia</taxon>
        <taxon>Dioctophymatida</taxon>
        <taxon>Dioctophymatoidea</taxon>
        <taxon>Soboliphymatidae</taxon>
        <taxon>Soboliphyme</taxon>
    </lineage>
</organism>
<keyword evidence="10" id="KW-0804">Transcription</keyword>
<evidence type="ECO:0000256" key="12">
    <source>
        <dbReference type="ARBA" id="ARBA00049086"/>
    </source>
</evidence>
<dbReference type="GO" id="GO:0005737">
    <property type="term" value="C:cytoplasm"/>
    <property type="evidence" value="ECO:0007669"/>
    <property type="project" value="UniProtKB-SubCell"/>
</dbReference>
<dbReference type="OrthoDB" id="7848332at2759"/>
<accession>A0A183J2P6</accession>
<evidence type="ECO:0000256" key="1">
    <source>
        <dbReference type="ARBA" id="ARBA00004123"/>
    </source>
</evidence>
<proteinExistence type="predicted"/>
<feature type="domain" description="Protein arginine N-methyltransferase" evidence="15">
    <location>
        <begin position="234"/>
        <end position="341"/>
    </location>
</feature>
<evidence type="ECO:0000256" key="13">
    <source>
        <dbReference type="PROSITE-ProRule" id="PRU01015"/>
    </source>
</evidence>
<dbReference type="Proteomes" id="UP000270296">
    <property type="component" value="Unassembled WGS sequence"/>
</dbReference>
<dbReference type="GO" id="GO:0035242">
    <property type="term" value="F:protein-arginine omega-N asymmetric methyltransferase activity"/>
    <property type="evidence" value="ECO:0007669"/>
    <property type="project" value="UniProtKB-EC"/>
</dbReference>
<dbReference type="InterPro" id="IPR041698">
    <property type="entry name" value="Methyltransf_25"/>
</dbReference>
<keyword evidence="4" id="KW-0963">Cytoplasm</keyword>
<dbReference type="GO" id="GO:0005634">
    <property type="term" value="C:nucleus"/>
    <property type="evidence" value="ECO:0007669"/>
    <property type="project" value="UniProtKB-SubCell"/>
</dbReference>
<dbReference type="PANTHER" id="PTHR11006:SF10">
    <property type="entry name" value="HISTONE-ARGININE METHYLTRANSFERASE CARMER-RELATED"/>
    <property type="match status" value="1"/>
</dbReference>
<evidence type="ECO:0000313" key="16">
    <source>
        <dbReference type="EMBL" id="VDP29352.1"/>
    </source>
</evidence>
<evidence type="ECO:0000256" key="6">
    <source>
        <dbReference type="ARBA" id="ARBA00022679"/>
    </source>
</evidence>
<feature type="domain" description="Methyltransferase" evidence="14">
    <location>
        <begin position="133"/>
        <end position="228"/>
    </location>
</feature>
<dbReference type="EMBL" id="UZAM01013673">
    <property type="protein sequence ID" value="VDP29352.1"/>
    <property type="molecule type" value="Genomic_DNA"/>
</dbReference>
<dbReference type="GO" id="GO:0070611">
    <property type="term" value="F:histone H3R2 methyltransferase activity"/>
    <property type="evidence" value="ECO:0007669"/>
    <property type="project" value="TreeGrafter"/>
</dbReference>
<dbReference type="CDD" id="cd02440">
    <property type="entry name" value="AdoMet_MTases"/>
    <property type="match status" value="1"/>
</dbReference>
<evidence type="ECO:0000256" key="9">
    <source>
        <dbReference type="ARBA" id="ARBA00023015"/>
    </source>
</evidence>
<dbReference type="FunFam" id="3.40.50.150:FF:000031">
    <property type="entry name" value="Putative Histone-arginine methyltransferase CARM1"/>
    <property type="match status" value="1"/>
</dbReference>
<evidence type="ECO:0000259" key="14">
    <source>
        <dbReference type="Pfam" id="PF13649"/>
    </source>
</evidence>
<evidence type="ECO:0000313" key="18">
    <source>
        <dbReference type="WBParaSite" id="SBAD_0001050701-mRNA-1"/>
    </source>
</evidence>
<evidence type="ECO:0000256" key="3">
    <source>
        <dbReference type="ARBA" id="ARBA00011925"/>
    </source>
</evidence>
<sequence>MEGFVTASTNQEHLCLQRGTSELQRYPFRQLQYSSLNERCTIIKPEGVENAMILQFPSQSENAVFLTQLKEFNKNESSKSVFDRRTEESSAAQYFQFYAYLSQQQNMMQDYIRTATYQKAVLCNPSDFQDKVVLDVGAGSGILSFFAVQGGAKRVYAVEASSMSQHCETLVKSNGCSSRIVVISGKIEEICLPELVDVIISEPMGYMLVNERMLETFLHAKKFLRPGGKMYPSRGDLHFAPFSDEQLYLEQSSKANFWAQECFHGVNLAVLREQALKEYFRQPIVDTFHVGVLSATSKKWTVDFVTSSESDLHQIDIPFDFILEQAGYIHGLALWFDVAFVGTK</sequence>
<keyword evidence="6 13" id="KW-0808">Transferase</keyword>
<dbReference type="GO" id="GO:0032259">
    <property type="term" value="P:methylation"/>
    <property type="evidence" value="ECO:0007669"/>
    <property type="project" value="UniProtKB-KW"/>
</dbReference>
<reference evidence="18" key="1">
    <citation type="submission" date="2016-06" db="UniProtKB">
        <authorList>
            <consortium name="WormBaseParasite"/>
        </authorList>
    </citation>
    <scope>IDENTIFICATION</scope>
</reference>
<evidence type="ECO:0000256" key="8">
    <source>
        <dbReference type="ARBA" id="ARBA00022853"/>
    </source>
</evidence>
<dbReference type="SUPFAM" id="SSF53335">
    <property type="entry name" value="S-adenosyl-L-methionine-dependent methyltransferases"/>
    <property type="match status" value="1"/>
</dbReference>
<evidence type="ECO:0000256" key="4">
    <source>
        <dbReference type="ARBA" id="ARBA00022490"/>
    </source>
</evidence>
<keyword evidence="17" id="KW-1185">Reference proteome</keyword>
<name>A0A183J2P6_9BILA</name>
<dbReference type="InterPro" id="IPR025799">
    <property type="entry name" value="Arg_MeTrfase"/>
</dbReference>
<evidence type="ECO:0000256" key="2">
    <source>
        <dbReference type="ARBA" id="ARBA00004496"/>
    </source>
</evidence>
<dbReference type="Pfam" id="PF13649">
    <property type="entry name" value="Methyltransf_25"/>
    <property type="match status" value="1"/>
</dbReference>
<keyword evidence="7 13" id="KW-0949">S-adenosyl-L-methionine</keyword>
<evidence type="ECO:0000256" key="11">
    <source>
        <dbReference type="ARBA" id="ARBA00023242"/>
    </source>
</evidence>
<evidence type="ECO:0000256" key="10">
    <source>
        <dbReference type="ARBA" id="ARBA00023163"/>
    </source>
</evidence>
<dbReference type="InterPro" id="IPR029063">
    <property type="entry name" value="SAM-dependent_MTases_sf"/>
</dbReference>
<reference evidence="16 17" key="2">
    <citation type="submission" date="2018-11" db="EMBL/GenBank/DDBJ databases">
        <authorList>
            <consortium name="Pathogen Informatics"/>
        </authorList>
    </citation>
    <scope>NUCLEOTIDE SEQUENCE [LARGE SCALE GENOMIC DNA]</scope>
</reference>
<dbReference type="Gene3D" id="3.40.50.150">
    <property type="entry name" value="Vaccinia Virus protein VP39"/>
    <property type="match status" value="1"/>
</dbReference>
<keyword evidence="8" id="KW-0156">Chromatin regulator</keyword>
<comment type="catalytic activity">
    <reaction evidence="12">
        <text>L-arginyl-[protein] + 2 S-adenosyl-L-methionine = N(omega),N(omega)-dimethyl-L-arginyl-[protein] + 2 S-adenosyl-L-homocysteine + 2 H(+)</text>
        <dbReference type="Rhea" id="RHEA:48096"/>
        <dbReference type="Rhea" id="RHEA-COMP:10532"/>
        <dbReference type="Rhea" id="RHEA-COMP:11991"/>
        <dbReference type="ChEBI" id="CHEBI:15378"/>
        <dbReference type="ChEBI" id="CHEBI:29965"/>
        <dbReference type="ChEBI" id="CHEBI:57856"/>
        <dbReference type="ChEBI" id="CHEBI:59789"/>
        <dbReference type="ChEBI" id="CHEBI:61897"/>
        <dbReference type="EC" id="2.1.1.319"/>
    </reaction>
</comment>
<dbReference type="InterPro" id="IPR055135">
    <property type="entry name" value="PRMT_dom"/>
</dbReference>
<protein>
    <recommendedName>
        <fullName evidence="3">type I protein arginine methyltransferase</fullName>
        <ecNumber evidence="3">2.1.1.319</ecNumber>
    </recommendedName>
</protein>
<evidence type="ECO:0000256" key="7">
    <source>
        <dbReference type="ARBA" id="ARBA00022691"/>
    </source>
</evidence>
<evidence type="ECO:0000256" key="5">
    <source>
        <dbReference type="ARBA" id="ARBA00022603"/>
    </source>
</evidence>
<dbReference type="Gene3D" id="2.70.160.11">
    <property type="entry name" value="Hnrnp arginine n-methyltransferase1"/>
    <property type="match status" value="1"/>
</dbReference>
<evidence type="ECO:0000313" key="17">
    <source>
        <dbReference type="Proteomes" id="UP000270296"/>
    </source>
</evidence>
<keyword evidence="5 13" id="KW-0489">Methyltransferase</keyword>
<dbReference type="PROSITE" id="PS51678">
    <property type="entry name" value="SAM_MT_PRMT"/>
    <property type="match status" value="1"/>
</dbReference>
<dbReference type="PANTHER" id="PTHR11006">
    <property type="entry name" value="PROTEIN ARGININE N-METHYLTRANSFERASE"/>
    <property type="match status" value="1"/>
</dbReference>